<proteinExistence type="predicted"/>
<dbReference type="RefSeq" id="WP_141319179.1">
    <property type="nucleotide sequence ID" value="NZ_BJLP01000012.1"/>
</dbReference>
<keyword evidence="2" id="KW-1185">Reference proteome</keyword>
<name>A0A4Y3K956_CELUD</name>
<protein>
    <recommendedName>
        <fullName evidence="3">Membrane fusion protein biotin-lipoyl like domain-containing protein</fullName>
    </recommendedName>
</protein>
<dbReference type="Proteomes" id="UP000315842">
    <property type="component" value="Unassembled WGS sequence"/>
</dbReference>
<dbReference type="AlphaFoldDB" id="A0A4Y3K956"/>
<comment type="caution">
    <text evidence="1">The sequence shown here is derived from an EMBL/GenBank/DDBJ whole genome shotgun (WGS) entry which is preliminary data.</text>
</comment>
<organism evidence="1 2">
    <name type="scientific">Cellulomonas uda</name>
    <dbReference type="NCBI Taxonomy" id="1714"/>
    <lineage>
        <taxon>Bacteria</taxon>
        <taxon>Bacillati</taxon>
        <taxon>Actinomycetota</taxon>
        <taxon>Actinomycetes</taxon>
        <taxon>Micrococcales</taxon>
        <taxon>Cellulomonadaceae</taxon>
        <taxon>Cellulomonas</taxon>
    </lineage>
</organism>
<evidence type="ECO:0000313" key="1">
    <source>
        <dbReference type="EMBL" id="GEA80507.1"/>
    </source>
</evidence>
<accession>A0A4Y3K956</accession>
<sequence>MTWRVRFKLFAGTVLVLLVAAYATYHVNETRGTAVSDSAQILGETYVVGTPYAGLVVAQKVAVGDVVSEGDPLFVIDSAALDRDLSLGTVSTAGQATTIDVDGNLVVLATQDGTVTDVAAQSGTFVSAADHLATVQIAGSLYVQAEYTLTPKEYARVPEDAAVTIELPSTATLRGTVERVQVTTVGGKALALVTVGSDELVDGEENGLVGSGTPVTASISLRNDGVVTTVSHAVTTYVRGVFG</sequence>
<dbReference type="EMBL" id="BJLP01000012">
    <property type="protein sequence ID" value="GEA80507.1"/>
    <property type="molecule type" value="Genomic_DNA"/>
</dbReference>
<dbReference type="Gene3D" id="2.40.50.100">
    <property type="match status" value="1"/>
</dbReference>
<dbReference type="SUPFAM" id="SSF51230">
    <property type="entry name" value="Single hybrid motif"/>
    <property type="match status" value="1"/>
</dbReference>
<gene>
    <name evidence="1" type="ORF">CUD01_09510</name>
</gene>
<reference evidence="1 2" key="1">
    <citation type="submission" date="2019-06" db="EMBL/GenBank/DDBJ databases">
        <title>Whole genome shotgun sequence of Cellulomonas uda NBRC 3747.</title>
        <authorList>
            <person name="Hosoyama A."/>
            <person name="Uohara A."/>
            <person name="Ohji S."/>
            <person name="Ichikawa N."/>
        </authorList>
    </citation>
    <scope>NUCLEOTIDE SEQUENCE [LARGE SCALE GENOMIC DNA]</scope>
    <source>
        <strain evidence="1 2">NBRC 3747</strain>
    </source>
</reference>
<evidence type="ECO:0008006" key="3">
    <source>
        <dbReference type="Google" id="ProtNLM"/>
    </source>
</evidence>
<evidence type="ECO:0000313" key="2">
    <source>
        <dbReference type="Proteomes" id="UP000315842"/>
    </source>
</evidence>
<dbReference type="InterPro" id="IPR011053">
    <property type="entry name" value="Single_hybrid_motif"/>
</dbReference>